<gene>
    <name evidence="1" type="primary">srb5</name>
    <name evidence="1" type="ORF">H2198_005157</name>
</gene>
<proteinExistence type="predicted"/>
<sequence length="273" mass="31149">MHELSLYGAVPAEDHVQILQQLAGVTRMQPQHVEEIHLVFKARTPPGLEKVHGSGGSQGNQQQQNEIQRLKGMLQSGIYFVQLVGTIVASQTPAELQNGQLFDTERNELVEDRTQQKVNWRFEFKDTPESTKQPTNTRLISRTRFEDGEMIAFMDLFGFEYVNRYYIEGQKFYNQDTTIFVHRVRQLPTADNIRDTSDIAKIPPRSELQLLDPSEGFVLQATIDIVDGNVQELKDRAVRQLLALKETLKQAVTLAPADRLALDTRIPIPVRRI</sequence>
<accession>A0ACC3A757</accession>
<organism evidence="1 2">
    <name type="scientific">Neophaeococcomyces mojaviensis</name>
    <dbReference type="NCBI Taxonomy" id="3383035"/>
    <lineage>
        <taxon>Eukaryota</taxon>
        <taxon>Fungi</taxon>
        <taxon>Dikarya</taxon>
        <taxon>Ascomycota</taxon>
        <taxon>Pezizomycotina</taxon>
        <taxon>Eurotiomycetes</taxon>
        <taxon>Chaetothyriomycetidae</taxon>
        <taxon>Chaetothyriales</taxon>
        <taxon>Chaetothyriales incertae sedis</taxon>
        <taxon>Neophaeococcomyces</taxon>
    </lineage>
</organism>
<dbReference type="Proteomes" id="UP001172386">
    <property type="component" value="Unassembled WGS sequence"/>
</dbReference>
<evidence type="ECO:0000313" key="2">
    <source>
        <dbReference type="Proteomes" id="UP001172386"/>
    </source>
</evidence>
<dbReference type="EMBL" id="JAPDRQ010000082">
    <property type="protein sequence ID" value="KAJ9656195.1"/>
    <property type="molecule type" value="Genomic_DNA"/>
</dbReference>
<keyword evidence="2" id="KW-1185">Reference proteome</keyword>
<comment type="caution">
    <text evidence="1">The sequence shown here is derived from an EMBL/GenBank/DDBJ whole genome shotgun (WGS) entry which is preliminary data.</text>
</comment>
<name>A0ACC3A757_9EURO</name>
<reference evidence="1" key="1">
    <citation type="submission" date="2022-10" db="EMBL/GenBank/DDBJ databases">
        <title>Culturing micro-colonial fungi from biological soil crusts in the Mojave desert and describing Neophaeococcomyces mojavensis, and introducing the new genera and species Taxawa tesnikishii.</title>
        <authorList>
            <person name="Kurbessoian T."/>
            <person name="Stajich J.E."/>
        </authorList>
    </citation>
    <scope>NUCLEOTIDE SEQUENCE</scope>
    <source>
        <strain evidence="1">JES_112</strain>
    </source>
</reference>
<evidence type="ECO:0000313" key="1">
    <source>
        <dbReference type="EMBL" id="KAJ9656195.1"/>
    </source>
</evidence>
<protein>
    <submittedName>
        <fullName evidence="1">Mediator of RNA polymerase II transcription subunit 18</fullName>
    </submittedName>
</protein>